<evidence type="ECO:0000256" key="4">
    <source>
        <dbReference type="ARBA" id="ARBA00020296"/>
    </source>
</evidence>
<accession>A0A5M9JP51</accession>
<evidence type="ECO:0000313" key="15">
    <source>
        <dbReference type="Proteomes" id="UP000322873"/>
    </source>
</evidence>
<dbReference type="EMBL" id="VICG01000006">
    <property type="protein sequence ID" value="KAA8571041.1"/>
    <property type="molecule type" value="Genomic_DNA"/>
</dbReference>
<dbReference type="PANTHER" id="PTHR21145:SF12">
    <property type="entry name" value="CHORISMATE MUTASE"/>
    <property type="match status" value="1"/>
</dbReference>
<feature type="region of interest" description="Disordered" evidence="12">
    <location>
        <begin position="71"/>
        <end position="95"/>
    </location>
</feature>
<evidence type="ECO:0000256" key="7">
    <source>
        <dbReference type="ARBA" id="ARBA00022605"/>
    </source>
</evidence>
<keyword evidence="5" id="KW-0963">Cytoplasm</keyword>
<dbReference type="UniPathway" id="UPA00120">
    <property type="reaction ID" value="UER00203"/>
</dbReference>
<organism evidence="14 15">
    <name type="scientific">Monilinia fructicola</name>
    <name type="common">Brown rot fungus</name>
    <name type="synonym">Ciboria fructicola</name>
    <dbReference type="NCBI Taxonomy" id="38448"/>
    <lineage>
        <taxon>Eukaryota</taxon>
        <taxon>Fungi</taxon>
        <taxon>Dikarya</taxon>
        <taxon>Ascomycota</taxon>
        <taxon>Pezizomycotina</taxon>
        <taxon>Leotiomycetes</taxon>
        <taxon>Helotiales</taxon>
        <taxon>Sclerotiniaceae</taxon>
        <taxon>Monilinia</taxon>
    </lineage>
</organism>
<protein>
    <recommendedName>
        <fullName evidence="4">Chorismate mutase</fullName>
        <ecNumber evidence="3">5.4.99.5</ecNumber>
    </recommendedName>
</protein>
<comment type="catalytic activity">
    <reaction evidence="11">
        <text>chorismate = prephenate</text>
        <dbReference type="Rhea" id="RHEA:13897"/>
        <dbReference type="ChEBI" id="CHEBI:29748"/>
        <dbReference type="ChEBI" id="CHEBI:29934"/>
        <dbReference type="EC" id="5.4.99.5"/>
    </reaction>
    <physiologicalReaction direction="left-to-right" evidence="11">
        <dbReference type="Rhea" id="RHEA:13898"/>
    </physiologicalReaction>
</comment>
<dbReference type="GO" id="GO:0005737">
    <property type="term" value="C:cytoplasm"/>
    <property type="evidence" value="ECO:0007669"/>
    <property type="project" value="UniProtKB-SubCell"/>
</dbReference>
<keyword evidence="9" id="KW-0584">Phenylalanine biosynthesis</keyword>
<evidence type="ECO:0000256" key="6">
    <source>
        <dbReference type="ARBA" id="ARBA00022498"/>
    </source>
</evidence>
<sequence>MDAAIDLSDASKALDLSNIRFQLIRLEDTITFHLIERVQFPLNPTIYIPSALPLPPISSGPPLLTRLAPPLPRNPRLPGPPLRIPRRTPLLPRRPQTPILQPLHYPAILHPNDVNVNAEIKAHYIQTFLPKACLQTGRSDRGEREENYGSAAACDINCLQALSRRIHFGKFVAESKFQAEEAAFTEMIRAGDREGLRRAITNEKVELQVLERLKLKARTYGTDPSLSNGSENGEAQGKINVEAVEALYRDFVIPLTKVVEVEYLMQRLDTKE</sequence>
<keyword evidence="15" id="KW-1185">Reference proteome</keyword>
<dbReference type="NCBIfam" id="TIGR01802">
    <property type="entry name" value="CM_pl-yst"/>
    <property type="match status" value="1"/>
</dbReference>
<dbReference type="GO" id="GO:0006571">
    <property type="term" value="P:tyrosine biosynthetic process"/>
    <property type="evidence" value="ECO:0007669"/>
    <property type="project" value="UniProtKB-KW"/>
</dbReference>
<comment type="caution">
    <text evidence="14">The sequence shown here is derived from an EMBL/GenBank/DDBJ whole genome shotgun (WGS) entry which is preliminary data.</text>
</comment>
<dbReference type="EC" id="5.4.99.5" evidence="3"/>
<evidence type="ECO:0000256" key="9">
    <source>
        <dbReference type="ARBA" id="ARBA00023222"/>
    </source>
</evidence>
<dbReference type="InterPro" id="IPR002701">
    <property type="entry name" value="CM_II_prokaryot"/>
</dbReference>
<keyword evidence="10" id="KW-0413">Isomerase</keyword>
<proteinExistence type="predicted"/>
<evidence type="ECO:0000256" key="12">
    <source>
        <dbReference type="SAM" id="MobiDB-lite"/>
    </source>
</evidence>
<comment type="subcellular location">
    <subcellularLocation>
        <location evidence="1">Cytoplasm</location>
    </subcellularLocation>
</comment>
<evidence type="ECO:0000256" key="10">
    <source>
        <dbReference type="ARBA" id="ARBA00023235"/>
    </source>
</evidence>
<feature type="compositionally biased region" description="Pro residues" evidence="12">
    <location>
        <begin position="71"/>
        <end position="83"/>
    </location>
</feature>
<evidence type="ECO:0000259" key="13">
    <source>
        <dbReference type="Pfam" id="PF01817"/>
    </source>
</evidence>
<comment type="pathway">
    <text evidence="2">Metabolic intermediate biosynthesis; prephenate biosynthesis; prephenate from chorismate: step 1/1.</text>
</comment>
<dbReference type="InterPro" id="IPR036263">
    <property type="entry name" value="Chorismate_II_sf"/>
</dbReference>
<dbReference type="GO" id="GO:0004106">
    <property type="term" value="F:chorismate mutase activity"/>
    <property type="evidence" value="ECO:0007669"/>
    <property type="project" value="UniProtKB-EC"/>
</dbReference>
<evidence type="ECO:0000256" key="8">
    <source>
        <dbReference type="ARBA" id="ARBA00023141"/>
    </source>
</evidence>
<keyword evidence="6" id="KW-0827">Tyrosine biosynthesis</keyword>
<gene>
    <name evidence="14" type="ORF">EYC84_000406</name>
</gene>
<dbReference type="GO" id="GO:0046417">
    <property type="term" value="P:chorismate metabolic process"/>
    <property type="evidence" value="ECO:0007669"/>
    <property type="project" value="InterPro"/>
</dbReference>
<dbReference type="VEuPathDB" id="FungiDB:MFRU_028g00710"/>
<evidence type="ECO:0000313" key="14">
    <source>
        <dbReference type="EMBL" id="KAA8571041.1"/>
    </source>
</evidence>
<evidence type="ECO:0000256" key="1">
    <source>
        <dbReference type="ARBA" id="ARBA00004496"/>
    </source>
</evidence>
<dbReference type="Proteomes" id="UP000322873">
    <property type="component" value="Unassembled WGS sequence"/>
</dbReference>
<evidence type="ECO:0000256" key="2">
    <source>
        <dbReference type="ARBA" id="ARBA00004817"/>
    </source>
</evidence>
<dbReference type="AlphaFoldDB" id="A0A5M9JP51"/>
<dbReference type="PANTHER" id="PTHR21145">
    <property type="entry name" value="CHORISMATE MUTASE"/>
    <property type="match status" value="1"/>
</dbReference>
<evidence type="ECO:0000256" key="5">
    <source>
        <dbReference type="ARBA" id="ARBA00022490"/>
    </source>
</evidence>
<dbReference type="InterPro" id="IPR037039">
    <property type="entry name" value="CM_AroQ_sf_eucaryotic"/>
</dbReference>
<evidence type="ECO:0000256" key="11">
    <source>
        <dbReference type="ARBA" id="ARBA00023979"/>
    </source>
</evidence>
<dbReference type="InterPro" id="IPR008238">
    <property type="entry name" value="Chorismate_mutase_AroQ_euk"/>
</dbReference>
<dbReference type="GO" id="GO:0009094">
    <property type="term" value="P:L-phenylalanine biosynthetic process"/>
    <property type="evidence" value="ECO:0007669"/>
    <property type="project" value="UniProtKB-KW"/>
</dbReference>
<dbReference type="PROSITE" id="PS51169">
    <property type="entry name" value="CHORISMATE_MUT_3"/>
    <property type="match status" value="1"/>
</dbReference>
<keyword evidence="8" id="KW-0057">Aromatic amino acid biosynthesis</keyword>
<dbReference type="Pfam" id="PF01817">
    <property type="entry name" value="CM_2"/>
    <property type="match status" value="1"/>
</dbReference>
<dbReference type="SUPFAM" id="SSF48600">
    <property type="entry name" value="Chorismate mutase II"/>
    <property type="match status" value="1"/>
</dbReference>
<reference evidence="14 15" key="1">
    <citation type="submission" date="2019-06" db="EMBL/GenBank/DDBJ databases">
        <title>Genome Sequence of the Brown Rot Fungal Pathogen Monilinia fructicola.</title>
        <authorList>
            <person name="De Miccolis Angelini R.M."/>
            <person name="Landi L."/>
            <person name="Abate D."/>
            <person name="Pollastro S."/>
            <person name="Romanazzi G."/>
            <person name="Faretra F."/>
        </authorList>
    </citation>
    <scope>NUCLEOTIDE SEQUENCE [LARGE SCALE GENOMIC DNA]</scope>
    <source>
        <strain evidence="14 15">Mfrc123</strain>
    </source>
</reference>
<keyword evidence="7" id="KW-0028">Amino-acid biosynthesis</keyword>
<feature type="domain" description="Chorismate mutase" evidence="13">
    <location>
        <begin position="149"/>
        <end position="260"/>
    </location>
</feature>
<name>A0A5M9JP51_MONFR</name>
<dbReference type="Gene3D" id="1.10.590.10">
    <property type="entry name" value="Chorismate mutase, AroQ class superfamily, eukaryotic"/>
    <property type="match status" value="2"/>
</dbReference>
<evidence type="ECO:0000256" key="3">
    <source>
        <dbReference type="ARBA" id="ARBA00012404"/>
    </source>
</evidence>